<keyword evidence="2" id="KW-1185">Reference proteome</keyword>
<accession>A0ACB5SSH4</accession>
<gene>
    <name evidence="1" type="ORF">Amon02_000047300</name>
</gene>
<sequence length="262" mass="30837">MPDRLFQPIDWRKAILAIYFYRYEDAYKFLKFSITGMLKVNGGLISATWISQQCQDELDSCYARYDSQEQVTTFDLMLPPENARRLLVFKKPIQSKIKRREEEDRKKREEQENKLNKPNEKNEINQMETDNKRVDTNKKGSLGEKNGNNKDGKKENTTDKKGPKFPDPLLNYSKEFNLDEVRRDMEQFGPIVEILPVISRQLSFGVHFLDVKSAYLAKHCFDPKSHDIDSVLDGSMYTLRNKYKDWFVFYTRDPADKPLLVP</sequence>
<protein>
    <submittedName>
        <fullName evidence="1">Unnamed protein product</fullName>
    </submittedName>
</protein>
<organism evidence="1 2">
    <name type="scientific">Ambrosiozyma monospora</name>
    <name type="common">Yeast</name>
    <name type="synonym">Endomycopsis monosporus</name>
    <dbReference type="NCBI Taxonomy" id="43982"/>
    <lineage>
        <taxon>Eukaryota</taxon>
        <taxon>Fungi</taxon>
        <taxon>Dikarya</taxon>
        <taxon>Ascomycota</taxon>
        <taxon>Saccharomycotina</taxon>
        <taxon>Pichiomycetes</taxon>
        <taxon>Pichiales</taxon>
        <taxon>Pichiaceae</taxon>
        <taxon>Ambrosiozyma</taxon>
    </lineage>
</organism>
<name>A0ACB5SSH4_AMBMO</name>
<comment type="caution">
    <text evidence="1">The sequence shown here is derived from an EMBL/GenBank/DDBJ whole genome shotgun (WGS) entry which is preliminary data.</text>
</comment>
<proteinExistence type="predicted"/>
<dbReference type="Proteomes" id="UP001165064">
    <property type="component" value="Unassembled WGS sequence"/>
</dbReference>
<evidence type="ECO:0000313" key="2">
    <source>
        <dbReference type="Proteomes" id="UP001165064"/>
    </source>
</evidence>
<evidence type="ECO:0000313" key="1">
    <source>
        <dbReference type="EMBL" id="GME71147.1"/>
    </source>
</evidence>
<dbReference type="EMBL" id="BSXS01000159">
    <property type="protein sequence ID" value="GME71147.1"/>
    <property type="molecule type" value="Genomic_DNA"/>
</dbReference>
<reference evidence="1" key="1">
    <citation type="submission" date="2023-04" db="EMBL/GenBank/DDBJ databases">
        <title>Ambrosiozyma monospora NBRC 10751.</title>
        <authorList>
            <person name="Ichikawa N."/>
            <person name="Sato H."/>
            <person name="Tonouchi N."/>
        </authorList>
    </citation>
    <scope>NUCLEOTIDE SEQUENCE</scope>
    <source>
        <strain evidence="1">NBRC 10751</strain>
    </source>
</reference>